<dbReference type="Gene3D" id="1.20.120.1190">
    <property type="match status" value="1"/>
</dbReference>
<evidence type="ECO:0000313" key="4">
    <source>
        <dbReference type="Proteomes" id="UP000315399"/>
    </source>
</evidence>
<reference evidence="3 4" key="1">
    <citation type="journal article" date="2019" name="Nat. Microbiol.">
        <title>Expanding anaerobic alkane metabolism in the domain of Archaea.</title>
        <authorList>
            <person name="Wang Y."/>
            <person name="Wegener G."/>
            <person name="Hou J."/>
            <person name="Wang F."/>
            <person name="Xiao X."/>
        </authorList>
    </citation>
    <scope>NUCLEOTIDE SEQUENCE [LARGE SCALE GENOMIC DNA]</scope>
    <source>
        <strain evidence="3">WYZ-LMO10</strain>
    </source>
</reference>
<dbReference type="InterPro" id="IPR027417">
    <property type="entry name" value="P-loop_NTPase"/>
</dbReference>
<feature type="non-terminal residue" evidence="3">
    <location>
        <position position="263"/>
    </location>
</feature>
<dbReference type="PROSITE" id="PS51710">
    <property type="entry name" value="G_OBG"/>
    <property type="match status" value="1"/>
</dbReference>
<dbReference type="PRINTS" id="PR00326">
    <property type="entry name" value="GTP1OBG"/>
</dbReference>
<protein>
    <recommendedName>
        <fullName evidence="2">OBG-type G domain-containing protein</fullName>
    </recommendedName>
</protein>
<evidence type="ECO:0000259" key="2">
    <source>
        <dbReference type="PROSITE" id="PS51710"/>
    </source>
</evidence>
<feature type="domain" description="OBG-type G" evidence="2">
    <location>
        <begin position="168"/>
        <end position="230"/>
    </location>
</feature>
<dbReference type="Pfam" id="PF01926">
    <property type="entry name" value="MMR_HSR1"/>
    <property type="match status" value="1"/>
</dbReference>
<proteinExistence type="predicted"/>
<evidence type="ECO:0000313" key="3">
    <source>
        <dbReference type="EMBL" id="TDA39023.1"/>
    </source>
</evidence>
<evidence type="ECO:0000256" key="1">
    <source>
        <dbReference type="ARBA" id="ARBA00022741"/>
    </source>
</evidence>
<organism evidence="3 4">
    <name type="scientific">Thermoproteota archaeon</name>
    <dbReference type="NCBI Taxonomy" id="2056631"/>
    <lineage>
        <taxon>Archaea</taxon>
        <taxon>Thermoproteota</taxon>
    </lineage>
</organism>
<accession>A0A523BDJ9</accession>
<name>A0A523BDJ9_9CREN</name>
<dbReference type="AlphaFoldDB" id="A0A523BDJ9"/>
<dbReference type="Proteomes" id="UP000315399">
    <property type="component" value="Unassembled WGS sequence"/>
</dbReference>
<dbReference type="GO" id="GO:0005525">
    <property type="term" value="F:GTP binding"/>
    <property type="evidence" value="ECO:0007669"/>
    <property type="project" value="InterPro"/>
</dbReference>
<dbReference type="Pfam" id="PF17835">
    <property type="entry name" value="NOG1_N"/>
    <property type="match status" value="1"/>
</dbReference>
<dbReference type="InterPro" id="IPR041623">
    <property type="entry name" value="NOG1_N"/>
</dbReference>
<keyword evidence="1" id="KW-0547">Nucleotide-binding</keyword>
<dbReference type="Gene3D" id="3.40.50.300">
    <property type="entry name" value="P-loop containing nucleotide triphosphate hydrolases"/>
    <property type="match status" value="1"/>
</dbReference>
<dbReference type="PANTHER" id="PTHR45759">
    <property type="entry name" value="NUCLEOLAR GTP-BINDING PROTEIN 1"/>
    <property type="match status" value="1"/>
</dbReference>
<dbReference type="SUPFAM" id="SSF52540">
    <property type="entry name" value="P-loop containing nucleoside triphosphate hydrolases"/>
    <property type="match status" value="1"/>
</dbReference>
<comment type="caution">
    <text evidence="3">The sequence shown here is derived from an EMBL/GenBank/DDBJ whole genome shotgun (WGS) entry which is preliminary data.</text>
</comment>
<dbReference type="EMBL" id="QNVH01000024">
    <property type="protein sequence ID" value="TDA39023.1"/>
    <property type="molecule type" value="Genomic_DNA"/>
</dbReference>
<dbReference type="InterPro" id="IPR031167">
    <property type="entry name" value="G_OBG"/>
</dbReference>
<gene>
    <name evidence="3" type="ORF">DSO08_03230</name>
</gene>
<dbReference type="InterPro" id="IPR006073">
    <property type="entry name" value="GTP-bd"/>
</dbReference>
<sequence length="263" mass="29032">MRQPFEKIPTVLTAEELINKSLRESMEAEVSMPQRLPALVKAKRRETARIRTAERISAGYLEHLVKSFPSIESIHPFYRDILEITFGVAKTKALLGRVSRTSRVIREISRSSISNLKHASTPGEAARVRRGFMGRLSSLIRGLEDDLSALSSIREKMKDLPAADPDMPTVILAGYPGVGKSTIVRAISSAKPEVRSYPFTTKEVIIGHVEVGGRRLQVVDTPGLLDRPLEKRSETEMLAISALSRLPGLVAFIVDVSESNGFT</sequence>